<accession>A0ABT7NEW9</accession>
<evidence type="ECO:0000313" key="4">
    <source>
        <dbReference type="EMBL" id="MDM0046482.1"/>
    </source>
</evidence>
<feature type="signal peptide" evidence="2">
    <location>
        <begin position="1"/>
        <end position="22"/>
    </location>
</feature>
<evidence type="ECO:0000256" key="3">
    <source>
        <dbReference type="SAM" id="MobiDB-lite"/>
    </source>
</evidence>
<comment type="caution">
    <text evidence="4">The sequence shown here is derived from an EMBL/GenBank/DDBJ whole genome shotgun (WGS) entry which is preliminary data.</text>
</comment>
<dbReference type="Proteomes" id="UP001174908">
    <property type="component" value="Unassembled WGS sequence"/>
</dbReference>
<dbReference type="Pfam" id="PF02321">
    <property type="entry name" value="OEP"/>
    <property type="match status" value="2"/>
</dbReference>
<keyword evidence="2" id="KW-0472">Membrane</keyword>
<gene>
    <name evidence="4" type="ORF">QTH91_18470</name>
</gene>
<protein>
    <submittedName>
        <fullName evidence="4">Efflux transporter outer membrane subunit</fullName>
    </submittedName>
</protein>
<dbReference type="NCBIfam" id="TIGR01845">
    <property type="entry name" value="outer_NodT"/>
    <property type="match status" value="1"/>
</dbReference>
<evidence type="ECO:0000256" key="1">
    <source>
        <dbReference type="ARBA" id="ARBA00007613"/>
    </source>
</evidence>
<keyword evidence="2" id="KW-0449">Lipoprotein</keyword>
<keyword evidence="2" id="KW-0732">Signal</keyword>
<comment type="similarity">
    <text evidence="1 2">Belongs to the outer membrane factor (OMF) (TC 1.B.17) family.</text>
</comment>
<keyword evidence="2" id="KW-0564">Palmitate</keyword>
<dbReference type="PROSITE" id="PS51257">
    <property type="entry name" value="PROKAR_LIPOPROTEIN"/>
    <property type="match status" value="1"/>
</dbReference>
<keyword evidence="2" id="KW-1134">Transmembrane beta strand</keyword>
<keyword evidence="5" id="KW-1185">Reference proteome</keyword>
<dbReference type="Gene3D" id="1.20.1600.10">
    <property type="entry name" value="Outer membrane efflux proteins (OEP)"/>
    <property type="match status" value="1"/>
</dbReference>
<dbReference type="PANTHER" id="PTHR30203:SF33">
    <property type="entry name" value="BLR4455 PROTEIN"/>
    <property type="match status" value="1"/>
</dbReference>
<dbReference type="InterPro" id="IPR003423">
    <property type="entry name" value="OMP_efflux"/>
</dbReference>
<name>A0ABT7NEW9_9BURK</name>
<proteinExistence type="inferred from homology"/>
<feature type="chain" id="PRO_5044993513" evidence="2">
    <location>
        <begin position="23"/>
        <end position="480"/>
    </location>
</feature>
<dbReference type="PANTHER" id="PTHR30203">
    <property type="entry name" value="OUTER MEMBRANE CATION EFFLUX PROTEIN"/>
    <property type="match status" value="1"/>
</dbReference>
<comment type="subcellular location">
    <subcellularLocation>
        <location evidence="2">Cell membrane</location>
        <topology evidence="2">Lipid-anchor</topology>
    </subcellularLocation>
</comment>
<keyword evidence="2" id="KW-0812">Transmembrane</keyword>
<dbReference type="InterPro" id="IPR010131">
    <property type="entry name" value="MdtP/NodT-like"/>
</dbReference>
<dbReference type="SUPFAM" id="SSF56954">
    <property type="entry name" value="Outer membrane efflux proteins (OEP)"/>
    <property type="match status" value="1"/>
</dbReference>
<feature type="region of interest" description="Disordered" evidence="3">
    <location>
        <begin position="121"/>
        <end position="141"/>
    </location>
</feature>
<dbReference type="EMBL" id="JASZYV010000003">
    <property type="protein sequence ID" value="MDM0046482.1"/>
    <property type="molecule type" value="Genomic_DNA"/>
</dbReference>
<dbReference type="Gene3D" id="2.20.200.10">
    <property type="entry name" value="Outer membrane efflux proteins (OEP)"/>
    <property type="match status" value="1"/>
</dbReference>
<reference evidence="4" key="1">
    <citation type="submission" date="2023-06" db="EMBL/GenBank/DDBJ databases">
        <authorList>
            <person name="Jiang Y."/>
            <person name="Liu Q."/>
        </authorList>
    </citation>
    <scope>NUCLEOTIDE SEQUENCE</scope>
    <source>
        <strain evidence="4">CGMCC 1.12089</strain>
    </source>
</reference>
<evidence type="ECO:0000313" key="5">
    <source>
        <dbReference type="Proteomes" id="UP001174908"/>
    </source>
</evidence>
<organism evidence="4 5">
    <name type="scientific">Variovorax dokdonensis</name>
    <dbReference type="NCBI Taxonomy" id="344883"/>
    <lineage>
        <taxon>Bacteria</taxon>
        <taxon>Pseudomonadati</taxon>
        <taxon>Pseudomonadota</taxon>
        <taxon>Betaproteobacteria</taxon>
        <taxon>Burkholderiales</taxon>
        <taxon>Comamonadaceae</taxon>
        <taxon>Variovorax</taxon>
    </lineage>
</organism>
<dbReference type="RefSeq" id="WP_286661548.1">
    <property type="nucleotide sequence ID" value="NZ_JASZYV010000003.1"/>
</dbReference>
<evidence type="ECO:0000256" key="2">
    <source>
        <dbReference type="RuleBase" id="RU362097"/>
    </source>
</evidence>
<sequence>MPKNKTISLFFMPRSLCGLLIAAALGGCAVGPAYERPEAASSAAWKELPTAPGWVPATPADAMARGEWWKLFGDPVLDQLAERVQVDNQNIAVAVAAYTQAQAAVREQRASLFPTVSLSASTRRSGQTGGGASGATGSSSAALGASWEPDLWGRLRASVSSAQAQAQASEADLAAARLSMLGSLAINYFSLREADVELATLSTTIDGYERSLTIARNRYEAAIAAQTDVLQAQTLLANARQQRAALMRDRATSEHAIAVLTGVPPANFSLPVAEWKPVVPIVSPGLPSELLQRRPDIAAAERAVAAANEQIGIQRSAYFPSFTFDASLGRSTTRWSDLFNASNALWSLGLSLTQVVFDAGAIGARVDQAKGAHEGAVASYRQTVLAAFQAVEDQLTALDSLAEQVAQSRAASAAADRTEQQTDNRYRAGQVNYTDVVVAQVSALNARRSVLQLQVAQQIAAIGLIQALGGGWQASWMAPQ</sequence>